<sequence length="140" mass="15880">MMKKINQLISKGFDEKLYQLDQLTAEIACFFSVPVENHFWPLLKNQRITLLTDDPHFATQARFQQHLLSKHLSKCLNTNIRGIDIKVIGLHLASVEQKTGNFRLSNNASIIMQSIAQGIDDKELRAAVQQLAQTASHSRP</sequence>
<name>A0A1H4D6X3_9GAMM</name>
<accession>A0A1H4D6X3</accession>
<gene>
    <name evidence="1" type="ORF">SAMN05660964_02179</name>
</gene>
<protein>
    <submittedName>
        <fullName evidence="1">Uncharacterized protein</fullName>
    </submittedName>
</protein>
<organism evidence="1 2">
    <name type="scientific">Thiothrix caldifontis</name>
    <dbReference type="NCBI Taxonomy" id="525918"/>
    <lineage>
        <taxon>Bacteria</taxon>
        <taxon>Pseudomonadati</taxon>
        <taxon>Pseudomonadota</taxon>
        <taxon>Gammaproteobacteria</taxon>
        <taxon>Thiotrichales</taxon>
        <taxon>Thiotrichaceae</taxon>
        <taxon>Thiothrix</taxon>
    </lineage>
</organism>
<proteinExistence type="predicted"/>
<dbReference type="AlphaFoldDB" id="A0A1H4D6X3"/>
<reference evidence="1 2" key="1">
    <citation type="submission" date="2016-10" db="EMBL/GenBank/DDBJ databases">
        <authorList>
            <person name="de Groot N.N."/>
        </authorList>
    </citation>
    <scope>NUCLEOTIDE SEQUENCE [LARGE SCALE GENOMIC DNA]</scope>
    <source>
        <strain evidence="1 2">DSM 21228</strain>
    </source>
</reference>
<keyword evidence="2" id="KW-1185">Reference proteome</keyword>
<evidence type="ECO:0000313" key="1">
    <source>
        <dbReference type="EMBL" id="SEA68401.1"/>
    </source>
</evidence>
<dbReference type="OrthoDB" id="5623976at2"/>
<dbReference type="EMBL" id="FNQP01000011">
    <property type="protein sequence ID" value="SEA68401.1"/>
    <property type="molecule type" value="Genomic_DNA"/>
</dbReference>
<dbReference type="Proteomes" id="UP000199397">
    <property type="component" value="Unassembled WGS sequence"/>
</dbReference>
<dbReference type="STRING" id="525918.SAMN05660964_02179"/>
<evidence type="ECO:0000313" key="2">
    <source>
        <dbReference type="Proteomes" id="UP000199397"/>
    </source>
</evidence>
<dbReference type="RefSeq" id="WP_093068589.1">
    <property type="nucleotide sequence ID" value="NZ_FNQP01000011.1"/>
</dbReference>